<evidence type="ECO:0000256" key="3">
    <source>
        <dbReference type="ARBA" id="ARBA00048782"/>
    </source>
</evidence>
<dbReference type="Proteomes" id="UP000290218">
    <property type="component" value="Unassembled WGS sequence"/>
</dbReference>
<proteinExistence type="inferred from homology"/>
<dbReference type="PANTHER" id="PTHR43774">
    <property type="entry name" value="PEPTIDE METHIONINE SULFOXIDE REDUCTASE"/>
    <property type="match status" value="1"/>
</dbReference>
<dbReference type="PANTHER" id="PTHR43774:SF1">
    <property type="entry name" value="PEPTIDE METHIONINE SULFOXIDE REDUCTASE MSRA 2"/>
    <property type="match status" value="1"/>
</dbReference>
<dbReference type="OrthoDB" id="4174719at2"/>
<comment type="catalytic activity">
    <reaction evidence="2 4">
        <text>L-methionyl-[protein] + [thioredoxin]-disulfide + H2O = L-methionyl-(S)-S-oxide-[protein] + [thioredoxin]-dithiol</text>
        <dbReference type="Rhea" id="RHEA:14217"/>
        <dbReference type="Rhea" id="RHEA-COMP:10698"/>
        <dbReference type="Rhea" id="RHEA-COMP:10700"/>
        <dbReference type="Rhea" id="RHEA-COMP:12313"/>
        <dbReference type="Rhea" id="RHEA-COMP:12315"/>
        <dbReference type="ChEBI" id="CHEBI:15377"/>
        <dbReference type="ChEBI" id="CHEBI:16044"/>
        <dbReference type="ChEBI" id="CHEBI:29950"/>
        <dbReference type="ChEBI" id="CHEBI:44120"/>
        <dbReference type="ChEBI" id="CHEBI:50058"/>
        <dbReference type="EC" id="1.8.4.11"/>
    </reaction>
</comment>
<dbReference type="AlphaFoldDB" id="A0A4Q1C402"/>
<dbReference type="Gene3D" id="3.30.1060.10">
    <property type="entry name" value="Peptide methionine sulphoxide reductase MsrA"/>
    <property type="match status" value="1"/>
</dbReference>
<dbReference type="GO" id="GO:0008113">
    <property type="term" value="F:peptide-methionine (S)-S-oxide reductase activity"/>
    <property type="evidence" value="ECO:0007669"/>
    <property type="project" value="UniProtKB-UniRule"/>
</dbReference>
<evidence type="ECO:0000256" key="2">
    <source>
        <dbReference type="ARBA" id="ARBA00047806"/>
    </source>
</evidence>
<evidence type="ECO:0000256" key="4">
    <source>
        <dbReference type="HAMAP-Rule" id="MF_01401"/>
    </source>
</evidence>
<comment type="similarity">
    <text evidence="4">Belongs to the MsrA Met sulfoxide reductase family.</text>
</comment>
<feature type="active site" evidence="4">
    <location>
        <position position="35"/>
    </location>
</feature>
<accession>A0A4Q1C402</accession>
<comment type="function">
    <text evidence="4">Has an important function as a repair enzyme for proteins that have been inactivated by oxidation. Catalyzes the reversible oxidation-reduction of methionine sulfoxide in proteins to methionine.</text>
</comment>
<protein>
    <recommendedName>
        <fullName evidence="4">Peptide methionine sulfoxide reductase MsrA</fullName>
        <shortName evidence="4">Protein-methionine-S-oxide reductase</shortName>
        <ecNumber evidence="4">1.8.4.11</ecNumber>
    </recommendedName>
    <alternativeName>
        <fullName evidence="4">Peptide-methionine (S)-S-oxide reductase</fullName>
        <shortName evidence="4">Peptide Met(O) reductase</shortName>
    </alternativeName>
</protein>
<reference evidence="7 8" key="1">
    <citation type="submission" date="2019-01" db="EMBL/GenBank/DDBJ databases">
        <title>Lacunisphaera sp. strain TWA-58.</title>
        <authorList>
            <person name="Chen W.-M."/>
        </authorList>
    </citation>
    <scope>NUCLEOTIDE SEQUENCE [LARGE SCALE GENOMIC DNA]</scope>
    <source>
        <strain evidence="7 8">TWA-58</strain>
    </source>
</reference>
<evidence type="ECO:0000313" key="8">
    <source>
        <dbReference type="Proteomes" id="UP000290218"/>
    </source>
</evidence>
<dbReference type="GO" id="GO:0033744">
    <property type="term" value="F:L-methionine:thioredoxin-disulfide S-oxidoreductase activity"/>
    <property type="evidence" value="ECO:0007669"/>
    <property type="project" value="RHEA"/>
</dbReference>
<name>A0A4Q1C402_9BACT</name>
<feature type="chain" id="PRO_5020512064" description="Peptide methionine sulfoxide reductase MsrA" evidence="5">
    <location>
        <begin position="19"/>
        <end position="198"/>
    </location>
</feature>
<evidence type="ECO:0000256" key="5">
    <source>
        <dbReference type="SAM" id="SignalP"/>
    </source>
</evidence>
<gene>
    <name evidence="4 7" type="primary">msrA</name>
    <name evidence="7" type="ORF">ESB00_15440</name>
</gene>
<comment type="caution">
    <text evidence="7">The sequence shown here is derived from an EMBL/GenBank/DDBJ whole genome shotgun (WGS) entry which is preliminary data.</text>
</comment>
<evidence type="ECO:0000313" key="7">
    <source>
        <dbReference type="EMBL" id="RXK53100.1"/>
    </source>
</evidence>
<organism evidence="7 8">
    <name type="scientific">Oleiharenicola lentus</name>
    <dbReference type="NCBI Taxonomy" id="2508720"/>
    <lineage>
        <taxon>Bacteria</taxon>
        <taxon>Pseudomonadati</taxon>
        <taxon>Verrucomicrobiota</taxon>
        <taxon>Opitutia</taxon>
        <taxon>Opitutales</taxon>
        <taxon>Opitutaceae</taxon>
        <taxon>Oleiharenicola</taxon>
    </lineage>
</organism>
<keyword evidence="5" id="KW-0732">Signal</keyword>
<keyword evidence="1 4" id="KW-0560">Oxidoreductase</keyword>
<evidence type="ECO:0000259" key="6">
    <source>
        <dbReference type="Pfam" id="PF01625"/>
    </source>
</evidence>
<dbReference type="PROSITE" id="PS51257">
    <property type="entry name" value="PROKAR_LIPOPROTEIN"/>
    <property type="match status" value="1"/>
</dbReference>
<dbReference type="EC" id="1.8.4.11" evidence="4"/>
<sequence length="198" mass="21841">MRHLITILFLALTMNVQAESKPASQTAFATFGGGCFWCTEAVFELLPGVKAVVSGYAGGHVPNPTYQQICTGETGHAEVIRIEFDPAVVSYERLVEVFFEAHDPTTLNRQGADEGTQYRSVIFFEDAAQKAAAEKGKAAAQAGFDDPIVTEISPLPKFYPAEKYHQDYFRNNPNQGYCTFVIRPKVNKLQKKGVIGKE</sequence>
<feature type="signal peptide" evidence="5">
    <location>
        <begin position="1"/>
        <end position="18"/>
    </location>
</feature>
<dbReference type="EMBL" id="SDHX01000002">
    <property type="protein sequence ID" value="RXK53100.1"/>
    <property type="molecule type" value="Genomic_DNA"/>
</dbReference>
<dbReference type="SUPFAM" id="SSF55068">
    <property type="entry name" value="Peptide methionine sulfoxide reductase"/>
    <property type="match status" value="1"/>
</dbReference>
<dbReference type="HAMAP" id="MF_01401">
    <property type="entry name" value="MsrA"/>
    <property type="match status" value="1"/>
</dbReference>
<keyword evidence="8" id="KW-1185">Reference proteome</keyword>
<dbReference type="InterPro" id="IPR002569">
    <property type="entry name" value="Met_Sox_Rdtase_MsrA_dom"/>
</dbReference>
<dbReference type="RefSeq" id="WP_129048688.1">
    <property type="nucleotide sequence ID" value="NZ_SDHX01000002.1"/>
</dbReference>
<dbReference type="Pfam" id="PF01625">
    <property type="entry name" value="PMSR"/>
    <property type="match status" value="1"/>
</dbReference>
<dbReference type="InterPro" id="IPR036509">
    <property type="entry name" value="Met_Sox_Rdtase_MsrA_sf"/>
</dbReference>
<feature type="domain" description="Peptide methionine sulphoxide reductase MsrA" evidence="6">
    <location>
        <begin position="29"/>
        <end position="178"/>
    </location>
</feature>
<evidence type="ECO:0000256" key="1">
    <source>
        <dbReference type="ARBA" id="ARBA00023002"/>
    </source>
</evidence>
<comment type="catalytic activity">
    <reaction evidence="3 4">
        <text>[thioredoxin]-disulfide + L-methionine + H2O = L-methionine (S)-S-oxide + [thioredoxin]-dithiol</text>
        <dbReference type="Rhea" id="RHEA:19993"/>
        <dbReference type="Rhea" id="RHEA-COMP:10698"/>
        <dbReference type="Rhea" id="RHEA-COMP:10700"/>
        <dbReference type="ChEBI" id="CHEBI:15377"/>
        <dbReference type="ChEBI" id="CHEBI:29950"/>
        <dbReference type="ChEBI" id="CHEBI:50058"/>
        <dbReference type="ChEBI" id="CHEBI:57844"/>
        <dbReference type="ChEBI" id="CHEBI:58772"/>
        <dbReference type="EC" id="1.8.4.11"/>
    </reaction>
</comment>
<dbReference type="NCBIfam" id="TIGR00401">
    <property type="entry name" value="msrA"/>
    <property type="match status" value="1"/>
</dbReference>